<gene>
    <name evidence="4" type="ORF">GGG17_08525</name>
</gene>
<protein>
    <submittedName>
        <fullName evidence="4">4'-phosphopantetheinyl transferase superfamily protein</fullName>
    </submittedName>
</protein>
<dbReference type="Pfam" id="PF01648">
    <property type="entry name" value="ACPS"/>
    <property type="match status" value="1"/>
</dbReference>
<dbReference type="EMBL" id="WLVL01000028">
    <property type="protein sequence ID" value="MTB72013.1"/>
    <property type="molecule type" value="Genomic_DNA"/>
</dbReference>
<feature type="domain" description="4'-phosphopantetheinyl transferase" evidence="3">
    <location>
        <begin position="19"/>
        <end position="118"/>
    </location>
</feature>
<organism evidence="4 5">
    <name type="scientific">Arsenicicoccus cauae</name>
    <dbReference type="NCBI Taxonomy" id="2663847"/>
    <lineage>
        <taxon>Bacteria</taxon>
        <taxon>Bacillati</taxon>
        <taxon>Actinomycetota</taxon>
        <taxon>Actinomycetes</taxon>
        <taxon>Micrococcales</taxon>
        <taxon>Intrasporangiaceae</taxon>
        <taxon>Arsenicicoccus</taxon>
    </lineage>
</organism>
<dbReference type="RefSeq" id="WP_154593290.1">
    <property type="nucleotide sequence ID" value="NZ_WLVL01000028.1"/>
</dbReference>
<dbReference type="GO" id="GO:0008897">
    <property type="term" value="F:holo-[acyl-carrier-protein] synthase activity"/>
    <property type="evidence" value="ECO:0007669"/>
    <property type="project" value="InterPro"/>
</dbReference>
<name>A0A6I3IHA9_9MICO</name>
<evidence type="ECO:0000256" key="2">
    <source>
        <dbReference type="SAM" id="MobiDB-lite"/>
    </source>
</evidence>
<dbReference type="GO" id="GO:0000287">
    <property type="term" value="F:magnesium ion binding"/>
    <property type="evidence" value="ECO:0007669"/>
    <property type="project" value="InterPro"/>
</dbReference>
<dbReference type="Gene3D" id="3.90.470.20">
    <property type="entry name" value="4'-phosphopantetheinyl transferase domain"/>
    <property type="match status" value="1"/>
</dbReference>
<sequence length="168" mass="18097">MREGCVSVGLSTSSTRVVAVGVDTADVAEVRRSLAVYAERYRAFLLSPRERAEQTALTGQDLVRDTARRWASKEAVTKVLGPAQDDPWPWRHVEVVGGAGRPSVVLHGRPRELAARLGIDELVLDELDEVTPAGLTADTVTVTAVGLRSGRTTPRTTPRTTEAQEGTP</sequence>
<keyword evidence="1 4" id="KW-0808">Transferase</keyword>
<evidence type="ECO:0000256" key="1">
    <source>
        <dbReference type="ARBA" id="ARBA00022679"/>
    </source>
</evidence>
<evidence type="ECO:0000259" key="3">
    <source>
        <dbReference type="Pfam" id="PF01648"/>
    </source>
</evidence>
<proteinExistence type="predicted"/>
<feature type="region of interest" description="Disordered" evidence="2">
    <location>
        <begin position="147"/>
        <end position="168"/>
    </location>
</feature>
<comment type="caution">
    <text evidence="4">The sequence shown here is derived from an EMBL/GenBank/DDBJ whole genome shotgun (WGS) entry which is preliminary data.</text>
</comment>
<dbReference type="InterPro" id="IPR008278">
    <property type="entry name" value="4-PPantetheinyl_Trfase_dom"/>
</dbReference>
<reference evidence="4 5" key="1">
    <citation type="submission" date="2019-11" db="EMBL/GenBank/DDBJ databases">
        <title>Whole genome sequencing identifies a novel species of the genus Arsenicicoccus isolated from human blood.</title>
        <authorList>
            <person name="Jeong J.H."/>
            <person name="Kweon O.J."/>
            <person name="Kim H.R."/>
            <person name="Kim T.-H."/>
            <person name="Ha S.-M."/>
            <person name="Lee M.-K."/>
        </authorList>
    </citation>
    <scope>NUCLEOTIDE SEQUENCE [LARGE SCALE GENOMIC DNA]</scope>
    <source>
        <strain evidence="4 5">MKL-02</strain>
    </source>
</reference>
<keyword evidence="5" id="KW-1185">Reference proteome</keyword>
<dbReference type="Proteomes" id="UP000431092">
    <property type="component" value="Unassembled WGS sequence"/>
</dbReference>
<evidence type="ECO:0000313" key="4">
    <source>
        <dbReference type="EMBL" id="MTB72013.1"/>
    </source>
</evidence>
<dbReference type="SUPFAM" id="SSF56214">
    <property type="entry name" value="4'-phosphopantetheinyl transferase"/>
    <property type="match status" value="1"/>
</dbReference>
<dbReference type="AlphaFoldDB" id="A0A6I3IHA9"/>
<dbReference type="InterPro" id="IPR037143">
    <property type="entry name" value="4-PPantetheinyl_Trfase_dom_sf"/>
</dbReference>
<evidence type="ECO:0000313" key="5">
    <source>
        <dbReference type="Proteomes" id="UP000431092"/>
    </source>
</evidence>
<feature type="compositionally biased region" description="Low complexity" evidence="2">
    <location>
        <begin position="151"/>
        <end position="161"/>
    </location>
</feature>
<accession>A0A6I3IHA9</accession>